<dbReference type="AlphaFoldDB" id="K0K7U9"/>
<proteinExistence type="predicted"/>
<dbReference type="STRING" id="1179773.BN6_54640"/>
<dbReference type="KEGG" id="sesp:BN6_54640"/>
<evidence type="ECO:0000313" key="2">
    <source>
        <dbReference type="Proteomes" id="UP000006281"/>
    </source>
</evidence>
<dbReference type="BioCyc" id="SESP1179773:BN6_RS26405-MONOMER"/>
<protein>
    <submittedName>
        <fullName evidence="1">Uncharacterized protein</fullName>
    </submittedName>
</protein>
<reference evidence="1 2" key="1">
    <citation type="journal article" date="2012" name="BMC Genomics">
        <title>Complete genome sequence of Saccharothrix espanaensis DSM 44229T and comparison to the other completely sequenced Pseudonocardiaceae.</title>
        <authorList>
            <person name="Strobel T."/>
            <person name="Al-Dilaimi A."/>
            <person name="Blom J."/>
            <person name="Gessner A."/>
            <person name="Kalinowski J."/>
            <person name="Luzhetska M."/>
            <person name="Puhler A."/>
            <person name="Szczepanowski R."/>
            <person name="Bechthold A."/>
            <person name="Ruckert C."/>
        </authorList>
    </citation>
    <scope>NUCLEOTIDE SEQUENCE [LARGE SCALE GENOMIC DNA]</scope>
    <source>
        <strain evidence="2">ATCC 51144 / DSM 44229 / JCM 9112 / NBRC 15066 / NRRL 15764</strain>
    </source>
</reference>
<dbReference type="HOGENOM" id="CLU_1748329_0_0_11"/>
<gene>
    <name evidence="1" type="ordered locus">BN6_54640</name>
</gene>
<dbReference type="PATRIC" id="fig|1179773.3.peg.5507"/>
<sequence length="149" mass="16129">MTSDGRELSGEGVVRLRTGEFDLLRQVVREVRELSDDQLSALGVGRDEVDDLRTAVRTVHGELADTDYSAVDVVLDESATEPPAVTHPEPPGPARVTGLLTQATAVRLPHLIHYVRDWLGEPELSLRTGSDPAQLDGLAARFPTSSANH</sequence>
<dbReference type="EMBL" id="HE804045">
    <property type="protein sequence ID" value="CCH32723.1"/>
    <property type="molecule type" value="Genomic_DNA"/>
</dbReference>
<keyword evidence="2" id="KW-1185">Reference proteome</keyword>
<accession>K0K7U9</accession>
<dbReference type="Proteomes" id="UP000006281">
    <property type="component" value="Chromosome"/>
</dbReference>
<name>K0K7U9_SACES</name>
<organism evidence="1 2">
    <name type="scientific">Saccharothrix espanaensis (strain ATCC 51144 / DSM 44229 / JCM 9112 / NBRC 15066 / NRRL 15764)</name>
    <dbReference type="NCBI Taxonomy" id="1179773"/>
    <lineage>
        <taxon>Bacteria</taxon>
        <taxon>Bacillati</taxon>
        <taxon>Actinomycetota</taxon>
        <taxon>Actinomycetes</taxon>
        <taxon>Pseudonocardiales</taxon>
        <taxon>Pseudonocardiaceae</taxon>
        <taxon>Saccharothrix</taxon>
    </lineage>
</organism>
<evidence type="ECO:0000313" key="1">
    <source>
        <dbReference type="EMBL" id="CCH32723.1"/>
    </source>
</evidence>
<dbReference type="RefSeq" id="WP_015102835.1">
    <property type="nucleotide sequence ID" value="NC_019673.1"/>
</dbReference>